<evidence type="ECO:0000256" key="3">
    <source>
        <dbReference type="SAM" id="MobiDB-lite"/>
    </source>
</evidence>
<feature type="compositionally biased region" description="Polar residues" evidence="3">
    <location>
        <begin position="192"/>
        <end position="213"/>
    </location>
</feature>
<evidence type="ECO:0000313" key="6">
    <source>
        <dbReference type="Proteomes" id="UP001162164"/>
    </source>
</evidence>
<keyword evidence="4" id="KW-0732">Signal</keyword>
<feature type="signal peptide" evidence="4">
    <location>
        <begin position="1"/>
        <end position="18"/>
    </location>
</feature>
<evidence type="ECO:0000256" key="2">
    <source>
        <dbReference type="PROSITE-ProRule" id="PRU00497"/>
    </source>
</evidence>
<dbReference type="PROSITE" id="PS51257">
    <property type="entry name" value="PROKAR_LIPOPROTEIN"/>
    <property type="match status" value="1"/>
</dbReference>
<reference evidence="5" key="1">
    <citation type="journal article" date="2023" name="Insect Mol. Biol.">
        <title>Genome sequencing provides insights into the evolution of gene families encoding plant cell wall-degrading enzymes in longhorned beetles.</title>
        <authorList>
            <person name="Shin N.R."/>
            <person name="Okamura Y."/>
            <person name="Kirsch R."/>
            <person name="Pauchet Y."/>
        </authorList>
    </citation>
    <scope>NUCLEOTIDE SEQUENCE</scope>
    <source>
        <strain evidence="5">MMC_N1</strain>
    </source>
</reference>
<protein>
    <submittedName>
        <fullName evidence="5">Uncharacterized protein</fullName>
    </submittedName>
</protein>
<dbReference type="PANTHER" id="PTHR12236">
    <property type="entry name" value="STRUCTURAL CONTITUENT OF CUTICLE"/>
    <property type="match status" value="1"/>
</dbReference>
<dbReference type="PROSITE" id="PS51155">
    <property type="entry name" value="CHIT_BIND_RR_2"/>
    <property type="match status" value="1"/>
</dbReference>
<proteinExistence type="predicted"/>
<feature type="chain" id="PRO_5045044953" evidence="4">
    <location>
        <begin position="19"/>
        <end position="330"/>
    </location>
</feature>
<accession>A0ABQ9IS80</accession>
<evidence type="ECO:0000313" key="5">
    <source>
        <dbReference type="EMBL" id="KAJ8963828.1"/>
    </source>
</evidence>
<dbReference type="Proteomes" id="UP001162164">
    <property type="component" value="Unassembled WGS sequence"/>
</dbReference>
<keyword evidence="6" id="KW-1185">Reference proteome</keyword>
<dbReference type="Pfam" id="PF00379">
    <property type="entry name" value="Chitin_bind_4"/>
    <property type="match status" value="1"/>
</dbReference>
<evidence type="ECO:0000256" key="1">
    <source>
        <dbReference type="ARBA" id="ARBA00022460"/>
    </source>
</evidence>
<dbReference type="EMBL" id="JAPWTJ010002959">
    <property type="protein sequence ID" value="KAJ8963828.1"/>
    <property type="molecule type" value="Genomic_DNA"/>
</dbReference>
<name>A0ABQ9IS80_9CUCU</name>
<evidence type="ECO:0000256" key="4">
    <source>
        <dbReference type="SAM" id="SignalP"/>
    </source>
</evidence>
<comment type="caution">
    <text evidence="5">The sequence shown here is derived from an EMBL/GenBank/DDBJ whole genome shotgun (WGS) entry which is preliminary data.</text>
</comment>
<feature type="region of interest" description="Disordered" evidence="3">
    <location>
        <begin position="177"/>
        <end position="213"/>
    </location>
</feature>
<gene>
    <name evidence="5" type="ORF">NQ317_008732</name>
</gene>
<dbReference type="InterPro" id="IPR000618">
    <property type="entry name" value="Insect_cuticle"/>
</dbReference>
<dbReference type="PANTHER" id="PTHR12236:SF18">
    <property type="entry name" value="CUTICULAR PROTEIN 66D"/>
    <property type="match status" value="1"/>
</dbReference>
<sequence length="330" mass="36518">MRFLCLLVTAVFGVGCHAISQPVYPNQYVSAQVVPATAYKQPSPQRYLPRSQPTIQPVYETRDRDGLQNYATQPLVHQPIQQLYGGQRQVRLHANGLNIPQWDHPRNFLKEAYNMAVESHQNALAVDYIPTNTGVQSLNSNNTTDFVKLFKGSSHKPRAPITSNRLCSPLYYQLKQEKRLQPPERKAKRQQGDTGSFTNTANSVPEGSTTTSPDSAICQGAAVAICAQASYSAVQGSTAAAAATTGANSKKRKRKMIVIPTTDQFQTNPNYQFGFDVNDDQFTNYQNRKEQRDGNKITGSYSVVDSDGYIRTVPIHRRSEGGIQSGGEPF</sequence>
<dbReference type="InterPro" id="IPR051217">
    <property type="entry name" value="Insect_Cuticle_Struc_Prot"/>
</dbReference>
<organism evidence="5 6">
    <name type="scientific">Molorchus minor</name>
    <dbReference type="NCBI Taxonomy" id="1323400"/>
    <lineage>
        <taxon>Eukaryota</taxon>
        <taxon>Metazoa</taxon>
        <taxon>Ecdysozoa</taxon>
        <taxon>Arthropoda</taxon>
        <taxon>Hexapoda</taxon>
        <taxon>Insecta</taxon>
        <taxon>Pterygota</taxon>
        <taxon>Neoptera</taxon>
        <taxon>Endopterygota</taxon>
        <taxon>Coleoptera</taxon>
        <taxon>Polyphaga</taxon>
        <taxon>Cucujiformia</taxon>
        <taxon>Chrysomeloidea</taxon>
        <taxon>Cerambycidae</taxon>
        <taxon>Lamiinae</taxon>
        <taxon>Monochamini</taxon>
        <taxon>Molorchus</taxon>
    </lineage>
</organism>
<keyword evidence="1 2" id="KW-0193">Cuticle</keyword>